<keyword evidence="2" id="KW-1185">Reference proteome</keyword>
<accession>A0ACB8XPB2</accession>
<name>A0ACB8XPB2_ARCLA</name>
<reference evidence="1 2" key="2">
    <citation type="journal article" date="2022" name="Mol. Ecol. Resour.">
        <title>The genomes of chicory, endive, great burdock and yacon provide insights into Asteraceae paleo-polyploidization history and plant inulin production.</title>
        <authorList>
            <person name="Fan W."/>
            <person name="Wang S."/>
            <person name="Wang H."/>
            <person name="Wang A."/>
            <person name="Jiang F."/>
            <person name="Liu H."/>
            <person name="Zhao H."/>
            <person name="Xu D."/>
            <person name="Zhang Y."/>
        </authorList>
    </citation>
    <scope>NUCLEOTIDE SEQUENCE [LARGE SCALE GENOMIC DNA]</scope>
    <source>
        <strain evidence="2">cv. Niubang</strain>
    </source>
</reference>
<dbReference type="EMBL" id="CM042062">
    <property type="protein sequence ID" value="KAI3669898.1"/>
    <property type="molecule type" value="Genomic_DNA"/>
</dbReference>
<sequence>MDNRRGGVEGGHEGEGGRGAEEKDLTSGIWRMDLPEKGTETEGKTNIVEVSPEQPKADRKAEESSKSVANGSVPKPRGEVVIFEKKGSGAIMRDVSSKSKEEGNKIQGLIRKRTKMKTRNIKETGESVWLQQTEIL</sequence>
<organism evidence="1 2">
    <name type="scientific">Arctium lappa</name>
    <name type="common">Greater burdock</name>
    <name type="synonym">Lappa major</name>
    <dbReference type="NCBI Taxonomy" id="4217"/>
    <lineage>
        <taxon>Eukaryota</taxon>
        <taxon>Viridiplantae</taxon>
        <taxon>Streptophyta</taxon>
        <taxon>Embryophyta</taxon>
        <taxon>Tracheophyta</taxon>
        <taxon>Spermatophyta</taxon>
        <taxon>Magnoliopsida</taxon>
        <taxon>eudicotyledons</taxon>
        <taxon>Gunneridae</taxon>
        <taxon>Pentapetalae</taxon>
        <taxon>asterids</taxon>
        <taxon>campanulids</taxon>
        <taxon>Asterales</taxon>
        <taxon>Asteraceae</taxon>
        <taxon>Carduoideae</taxon>
        <taxon>Cardueae</taxon>
        <taxon>Arctiinae</taxon>
        <taxon>Arctium</taxon>
    </lineage>
</organism>
<evidence type="ECO:0000313" key="1">
    <source>
        <dbReference type="EMBL" id="KAI3669898.1"/>
    </source>
</evidence>
<evidence type="ECO:0000313" key="2">
    <source>
        <dbReference type="Proteomes" id="UP001055879"/>
    </source>
</evidence>
<gene>
    <name evidence="1" type="ORF">L6452_41364</name>
</gene>
<comment type="caution">
    <text evidence="1">The sequence shown here is derived from an EMBL/GenBank/DDBJ whole genome shotgun (WGS) entry which is preliminary data.</text>
</comment>
<protein>
    <submittedName>
        <fullName evidence="1">Uncharacterized protein</fullName>
    </submittedName>
</protein>
<reference evidence="2" key="1">
    <citation type="journal article" date="2022" name="Mol. Ecol. Resour.">
        <title>The genomes of chicory, endive, great burdock and yacon provide insights into Asteraceae palaeo-polyploidization history and plant inulin production.</title>
        <authorList>
            <person name="Fan W."/>
            <person name="Wang S."/>
            <person name="Wang H."/>
            <person name="Wang A."/>
            <person name="Jiang F."/>
            <person name="Liu H."/>
            <person name="Zhao H."/>
            <person name="Xu D."/>
            <person name="Zhang Y."/>
        </authorList>
    </citation>
    <scope>NUCLEOTIDE SEQUENCE [LARGE SCALE GENOMIC DNA]</scope>
    <source>
        <strain evidence="2">cv. Niubang</strain>
    </source>
</reference>
<dbReference type="Proteomes" id="UP001055879">
    <property type="component" value="Linkage Group LG16"/>
</dbReference>
<proteinExistence type="predicted"/>